<dbReference type="RefSeq" id="WP_089299738.1">
    <property type="nucleotide sequence ID" value="NZ_FZNW01000002.1"/>
</dbReference>
<dbReference type="AlphaFoldDB" id="A0A238VDE4"/>
<evidence type="ECO:0000259" key="4">
    <source>
        <dbReference type="PROSITE" id="PS50240"/>
    </source>
</evidence>
<dbReference type="PROSITE" id="PS50240">
    <property type="entry name" value="TRYPSIN_DOM"/>
    <property type="match status" value="1"/>
</dbReference>
<dbReference type="InterPro" id="IPR043504">
    <property type="entry name" value="Peptidase_S1_PA_chymotrypsin"/>
</dbReference>
<name>A0A238VDE4_9PSEU</name>
<dbReference type="CDD" id="cd00190">
    <property type="entry name" value="Tryp_SPc"/>
    <property type="match status" value="1"/>
</dbReference>
<dbReference type="InterPro" id="IPR001314">
    <property type="entry name" value="Peptidase_S1A"/>
</dbReference>
<evidence type="ECO:0000256" key="2">
    <source>
        <dbReference type="ARBA" id="ARBA00023157"/>
    </source>
</evidence>
<dbReference type="EMBL" id="FZNW01000002">
    <property type="protein sequence ID" value="SNR32221.1"/>
    <property type="molecule type" value="Genomic_DNA"/>
</dbReference>
<dbReference type="OrthoDB" id="3657335at2"/>
<dbReference type="Pfam" id="PF00089">
    <property type="entry name" value="Trypsin"/>
    <property type="match status" value="1"/>
</dbReference>
<protein>
    <submittedName>
        <fullName evidence="5">Trypsin</fullName>
    </submittedName>
</protein>
<dbReference type="InterPro" id="IPR050430">
    <property type="entry name" value="Peptidase_S1"/>
</dbReference>
<feature type="domain" description="Peptidase S1" evidence="4">
    <location>
        <begin position="46"/>
        <end position="266"/>
    </location>
</feature>
<evidence type="ECO:0000313" key="6">
    <source>
        <dbReference type="Proteomes" id="UP000198348"/>
    </source>
</evidence>
<dbReference type="PRINTS" id="PR00722">
    <property type="entry name" value="CHYMOTRYPSIN"/>
</dbReference>
<dbReference type="InterPro" id="IPR009003">
    <property type="entry name" value="Peptidase_S1_PA"/>
</dbReference>
<proteinExistence type="inferred from homology"/>
<evidence type="ECO:0000256" key="3">
    <source>
        <dbReference type="SAM" id="SignalP"/>
    </source>
</evidence>
<sequence length="275" mass="28443">MAAQGPRRSPHAVGLAVAALTALLATLLPPAHGAADGGAGGPTPHIVGGSDADQVYPFIVAFTSGEQTYCAGAVLTEEWVVTAAHCVQDRSPEDVELRIGSTLRSSGGFSTTGAEFHPHPDFDWDAAGADIGLVRLSEPTSATPIELSEPAEPGTPSRLLGWGRSCPEPDCTEQPETLQQLDTEVIEPGECTDIAAESELCTDNPGGDSGACYGDSGGPQLIDTGDEWRLAGVTSRPGYDGDSCAQGPSIYTDVVSHADWIADTTGDARFRPDTP</sequence>
<keyword evidence="3" id="KW-0732">Signal</keyword>
<dbReference type="PANTHER" id="PTHR24276">
    <property type="entry name" value="POLYSERASE-RELATED"/>
    <property type="match status" value="1"/>
</dbReference>
<comment type="similarity">
    <text evidence="1">Belongs to the peptidase S1 family.</text>
</comment>
<dbReference type="PROSITE" id="PS00134">
    <property type="entry name" value="TRYPSIN_HIS"/>
    <property type="match status" value="1"/>
</dbReference>
<keyword evidence="2" id="KW-1015">Disulfide bond</keyword>
<feature type="signal peptide" evidence="3">
    <location>
        <begin position="1"/>
        <end position="33"/>
    </location>
</feature>
<dbReference type="GO" id="GO:0006508">
    <property type="term" value="P:proteolysis"/>
    <property type="evidence" value="ECO:0007669"/>
    <property type="project" value="InterPro"/>
</dbReference>
<accession>A0A238VDE4</accession>
<dbReference type="Gene3D" id="2.40.10.10">
    <property type="entry name" value="Trypsin-like serine proteases"/>
    <property type="match status" value="1"/>
</dbReference>
<evidence type="ECO:0000256" key="1">
    <source>
        <dbReference type="ARBA" id="ARBA00007664"/>
    </source>
</evidence>
<evidence type="ECO:0000313" key="5">
    <source>
        <dbReference type="EMBL" id="SNR32221.1"/>
    </source>
</evidence>
<dbReference type="FunFam" id="2.40.10.10:FF:000068">
    <property type="entry name" value="transmembrane protease serine 2"/>
    <property type="match status" value="1"/>
</dbReference>
<reference evidence="5 6" key="1">
    <citation type="submission" date="2017-06" db="EMBL/GenBank/DDBJ databases">
        <authorList>
            <person name="Kim H.J."/>
            <person name="Triplett B.A."/>
        </authorList>
    </citation>
    <scope>NUCLEOTIDE SEQUENCE [LARGE SCALE GENOMIC DNA]</scope>
    <source>
        <strain evidence="5 6">DSM 45207</strain>
    </source>
</reference>
<keyword evidence="6" id="KW-1185">Reference proteome</keyword>
<dbReference type="PANTHER" id="PTHR24276:SF98">
    <property type="entry name" value="FI18310P1-RELATED"/>
    <property type="match status" value="1"/>
</dbReference>
<organism evidence="5 6">
    <name type="scientific">Haloechinothrix alba</name>
    <dbReference type="NCBI Taxonomy" id="664784"/>
    <lineage>
        <taxon>Bacteria</taxon>
        <taxon>Bacillati</taxon>
        <taxon>Actinomycetota</taxon>
        <taxon>Actinomycetes</taxon>
        <taxon>Pseudonocardiales</taxon>
        <taxon>Pseudonocardiaceae</taxon>
        <taxon>Haloechinothrix</taxon>
    </lineage>
</organism>
<dbReference type="Proteomes" id="UP000198348">
    <property type="component" value="Unassembled WGS sequence"/>
</dbReference>
<dbReference type="InterPro" id="IPR018114">
    <property type="entry name" value="TRYPSIN_HIS"/>
</dbReference>
<dbReference type="SMART" id="SM00020">
    <property type="entry name" value="Tryp_SPc"/>
    <property type="match status" value="1"/>
</dbReference>
<gene>
    <name evidence="5" type="ORF">SAMN06265360_10286</name>
</gene>
<dbReference type="SUPFAM" id="SSF50494">
    <property type="entry name" value="Trypsin-like serine proteases"/>
    <property type="match status" value="1"/>
</dbReference>
<dbReference type="GO" id="GO:0004252">
    <property type="term" value="F:serine-type endopeptidase activity"/>
    <property type="evidence" value="ECO:0007669"/>
    <property type="project" value="InterPro"/>
</dbReference>
<feature type="chain" id="PRO_5039310653" evidence="3">
    <location>
        <begin position="34"/>
        <end position="275"/>
    </location>
</feature>
<dbReference type="InterPro" id="IPR001254">
    <property type="entry name" value="Trypsin_dom"/>
</dbReference>